<dbReference type="InterPro" id="IPR036388">
    <property type="entry name" value="WH-like_DNA-bd_sf"/>
</dbReference>
<dbReference type="OrthoDB" id="9794372at2"/>
<dbReference type="InterPro" id="IPR013325">
    <property type="entry name" value="RNA_pol_sigma_r2"/>
</dbReference>
<evidence type="ECO:0000256" key="5">
    <source>
        <dbReference type="SAM" id="MobiDB-lite"/>
    </source>
</evidence>
<keyword evidence="4" id="KW-0804">Transcription</keyword>
<accession>A0A2S6N3U0</accession>
<evidence type="ECO:0000313" key="9">
    <source>
        <dbReference type="Proteomes" id="UP000239089"/>
    </source>
</evidence>
<organism evidence="8 9">
    <name type="scientific">Rhodoblastus sphagnicola</name>
    <dbReference type="NCBI Taxonomy" id="333368"/>
    <lineage>
        <taxon>Bacteria</taxon>
        <taxon>Pseudomonadati</taxon>
        <taxon>Pseudomonadota</taxon>
        <taxon>Alphaproteobacteria</taxon>
        <taxon>Hyphomicrobiales</taxon>
        <taxon>Rhodoblastaceae</taxon>
        <taxon>Rhodoblastus</taxon>
    </lineage>
</organism>
<dbReference type="InterPro" id="IPR013324">
    <property type="entry name" value="RNA_pol_sigma_r3/r4-like"/>
</dbReference>
<dbReference type="GO" id="GO:0006352">
    <property type="term" value="P:DNA-templated transcription initiation"/>
    <property type="evidence" value="ECO:0007669"/>
    <property type="project" value="InterPro"/>
</dbReference>
<sequence>MSDVSQATTLRCALVDQYDELKRVLTRRLGSEDLAGEVLQETYLRLARPARIGAIASPKQYLLTIATNIARMRFRRERRSDNLSDLDAALGFIDETPGPLQNLEARQEIEVLQQAFDELTPRRKQIVFAARVGGARLRDIAEQMGISQRLVEKELKAALIHCGARLNRDIVQRFGPGASQASREQATSTAAHEDQDDEAR</sequence>
<feature type="domain" description="RNA polymerase sigma factor 70 region 4 type 2" evidence="7">
    <location>
        <begin position="110"/>
        <end position="162"/>
    </location>
</feature>
<evidence type="ECO:0000256" key="2">
    <source>
        <dbReference type="ARBA" id="ARBA00023015"/>
    </source>
</evidence>
<name>A0A2S6N3U0_9HYPH</name>
<evidence type="ECO:0000313" key="8">
    <source>
        <dbReference type="EMBL" id="PPQ29285.1"/>
    </source>
</evidence>
<feature type="domain" description="RNA polymerase sigma-70 region 2" evidence="6">
    <location>
        <begin position="18"/>
        <end position="79"/>
    </location>
</feature>
<dbReference type="InterPro" id="IPR007627">
    <property type="entry name" value="RNA_pol_sigma70_r2"/>
</dbReference>
<keyword evidence="3" id="KW-0731">Sigma factor</keyword>
<dbReference type="Proteomes" id="UP000239089">
    <property type="component" value="Unassembled WGS sequence"/>
</dbReference>
<proteinExistence type="inferred from homology"/>
<evidence type="ECO:0000256" key="4">
    <source>
        <dbReference type="ARBA" id="ARBA00023163"/>
    </source>
</evidence>
<dbReference type="EMBL" id="NHSJ01000096">
    <property type="protein sequence ID" value="PPQ29285.1"/>
    <property type="molecule type" value="Genomic_DNA"/>
</dbReference>
<dbReference type="Pfam" id="PF04542">
    <property type="entry name" value="Sigma70_r2"/>
    <property type="match status" value="1"/>
</dbReference>
<evidence type="ECO:0000256" key="1">
    <source>
        <dbReference type="ARBA" id="ARBA00010641"/>
    </source>
</evidence>
<dbReference type="SUPFAM" id="SSF88946">
    <property type="entry name" value="Sigma2 domain of RNA polymerase sigma factors"/>
    <property type="match status" value="1"/>
</dbReference>
<dbReference type="PANTHER" id="PTHR43133:SF63">
    <property type="entry name" value="RNA POLYMERASE SIGMA FACTOR FECI-RELATED"/>
    <property type="match status" value="1"/>
</dbReference>
<protein>
    <recommendedName>
        <fullName evidence="10">RNA polymerase subunit sigma-70</fullName>
    </recommendedName>
</protein>
<dbReference type="NCBIfam" id="TIGR02937">
    <property type="entry name" value="sigma70-ECF"/>
    <property type="match status" value="1"/>
</dbReference>
<dbReference type="GO" id="GO:0016987">
    <property type="term" value="F:sigma factor activity"/>
    <property type="evidence" value="ECO:0007669"/>
    <property type="project" value="UniProtKB-KW"/>
</dbReference>
<dbReference type="SUPFAM" id="SSF88659">
    <property type="entry name" value="Sigma3 and sigma4 domains of RNA polymerase sigma factors"/>
    <property type="match status" value="1"/>
</dbReference>
<reference evidence="8 9" key="1">
    <citation type="journal article" date="2018" name="Arch. Microbiol.">
        <title>New insights into the metabolic potential of the phototrophic purple bacterium Rhodopila globiformis DSM 161(T) from its draft genome sequence and evidence for a vanadium-dependent nitrogenase.</title>
        <authorList>
            <person name="Imhoff J.F."/>
            <person name="Rahn T."/>
            <person name="Kunzel S."/>
            <person name="Neulinger S.C."/>
        </authorList>
    </citation>
    <scope>NUCLEOTIDE SEQUENCE [LARGE SCALE GENOMIC DNA]</scope>
    <source>
        <strain evidence="8 9">DSM 16996</strain>
    </source>
</reference>
<evidence type="ECO:0008006" key="10">
    <source>
        <dbReference type="Google" id="ProtNLM"/>
    </source>
</evidence>
<comment type="similarity">
    <text evidence="1">Belongs to the sigma-70 factor family. ECF subfamily.</text>
</comment>
<dbReference type="RefSeq" id="WP_104508833.1">
    <property type="nucleotide sequence ID" value="NZ_JACIGC010000010.1"/>
</dbReference>
<dbReference type="PANTHER" id="PTHR43133">
    <property type="entry name" value="RNA POLYMERASE ECF-TYPE SIGMA FACTO"/>
    <property type="match status" value="1"/>
</dbReference>
<gene>
    <name evidence="8" type="ORF">CCR94_15895</name>
</gene>
<dbReference type="Pfam" id="PF08281">
    <property type="entry name" value="Sigma70_r4_2"/>
    <property type="match status" value="1"/>
</dbReference>
<dbReference type="Gene3D" id="1.10.10.10">
    <property type="entry name" value="Winged helix-like DNA-binding domain superfamily/Winged helix DNA-binding domain"/>
    <property type="match status" value="1"/>
</dbReference>
<dbReference type="InterPro" id="IPR013249">
    <property type="entry name" value="RNA_pol_sigma70_r4_t2"/>
</dbReference>
<dbReference type="AlphaFoldDB" id="A0A2S6N3U0"/>
<evidence type="ECO:0000256" key="3">
    <source>
        <dbReference type="ARBA" id="ARBA00023082"/>
    </source>
</evidence>
<feature type="compositionally biased region" description="Polar residues" evidence="5">
    <location>
        <begin position="179"/>
        <end position="190"/>
    </location>
</feature>
<comment type="caution">
    <text evidence="8">The sequence shown here is derived from an EMBL/GenBank/DDBJ whole genome shotgun (WGS) entry which is preliminary data.</text>
</comment>
<keyword evidence="9" id="KW-1185">Reference proteome</keyword>
<evidence type="ECO:0000259" key="7">
    <source>
        <dbReference type="Pfam" id="PF08281"/>
    </source>
</evidence>
<dbReference type="InterPro" id="IPR014284">
    <property type="entry name" value="RNA_pol_sigma-70_dom"/>
</dbReference>
<dbReference type="Gene3D" id="1.10.1740.10">
    <property type="match status" value="1"/>
</dbReference>
<dbReference type="GO" id="GO:0003677">
    <property type="term" value="F:DNA binding"/>
    <property type="evidence" value="ECO:0007669"/>
    <property type="project" value="InterPro"/>
</dbReference>
<evidence type="ECO:0000259" key="6">
    <source>
        <dbReference type="Pfam" id="PF04542"/>
    </source>
</evidence>
<keyword evidence="2" id="KW-0805">Transcription regulation</keyword>
<dbReference type="InterPro" id="IPR039425">
    <property type="entry name" value="RNA_pol_sigma-70-like"/>
</dbReference>
<feature type="region of interest" description="Disordered" evidence="5">
    <location>
        <begin position="176"/>
        <end position="200"/>
    </location>
</feature>